<keyword evidence="8" id="KW-1185">Reference proteome</keyword>
<dbReference type="InterPro" id="IPR050638">
    <property type="entry name" value="AA-Vitamin_Transporters"/>
</dbReference>
<feature type="transmembrane region" description="Helical" evidence="5">
    <location>
        <begin position="123"/>
        <end position="139"/>
    </location>
</feature>
<organism evidence="7 8">
    <name type="scientific">Thalassotalea agarivorans</name>
    <name type="common">Thalassomonas agarivorans</name>
    <dbReference type="NCBI Taxonomy" id="349064"/>
    <lineage>
        <taxon>Bacteria</taxon>
        <taxon>Pseudomonadati</taxon>
        <taxon>Pseudomonadota</taxon>
        <taxon>Gammaproteobacteria</taxon>
        <taxon>Alteromonadales</taxon>
        <taxon>Colwelliaceae</taxon>
        <taxon>Thalassotalea</taxon>
    </lineage>
</organism>
<feature type="transmembrane region" description="Helical" evidence="5">
    <location>
        <begin position="33"/>
        <end position="54"/>
    </location>
</feature>
<dbReference type="PANTHER" id="PTHR32322:SF9">
    <property type="entry name" value="AMINO-ACID METABOLITE EFFLUX PUMP-RELATED"/>
    <property type="match status" value="1"/>
</dbReference>
<protein>
    <submittedName>
        <fullName evidence="7">Permease of the drug/metabolite transporter (DMT) superfamily</fullName>
    </submittedName>
</protein>
<feature type="domain" description="EamA" evidence="6">
    <location>
        <begin position="9"/>
        <end position="139"/>
    </location>
</feature>
<dbReference type="EMBL" id="FOHK01000006">
    <property type="protein sequence ID" value="SET33040.1"/>
    <property type="molecule type" value="Genomic_DNA"/>
</dbReference>
<sequence>MTNKSYFELILLAAIWGASFMFMRIGVPEFGPFLFMAARTGIAAIFLIALFYVGKHTVNWQLIKRDKTKLLVCGLLNTAIPFVLFGYATLTLNAGMASILNATTPMFGALVAYFWLKESLPKSSILGLIIGFIGVYALVYDSMQITEQDVVLPTLAIMLATLNYGVSANYTKKYLGEHSPLLLATASQIAASLVLIPLSLFFLPSQMPSFEAINAALIIGVVCTGFAYILFFRLIVDAGPTNAISVTYLIPAFGLMWGAAFLNEKVTSGVILGCLLILLGVGLTTGFFKRFKKS</sequence>
<reference evidence="7 8" key="1">
    <citation type="submission" date="2016-10" db="EMBL/GenBank/DDBJ databases">
        <authorList>
            <person name="de Groot N.N."/>
        </authorList>
    </citation>
    <scope>NUCLEOTIDE SEQUENCE [LARGE SCALE GENOMIC DNA]</scope>
    <source>
        <strain evidence="7 8">DSM 19706</strain>
    </source>
</reference>
<feature type="transmembrane region" description="Helical" evidence="5">
    <location>
        <begin position="268"/>
        <end position="288"/>
    </location>
</feature>
<accession>A0A1I0DMG2</accession>
<evidence type="ECO:0000256" key="3">
    <source>
        <dbReference type="ARBA" id="ARBA00022989"/>
    </source>
</evidence>
<evidence type="ECO:0000256" key="2">
    <source>
        <dbReference type="ARBA" id="ARBA00022692"/>
    </source>
</evidence>
<keyword evidence="4 5" id="KW-0472">Membrane</keyword>
<evidence type="ECO:0000256" key="4">
    <source>
        <dbReference type="ARBA" id="ARBA00023136"/>
    </source>
</evidence>
<dbReference type="Proteomes" id="UP000199308">
    <property type="component" value="Unassembled WGS sequence"/>
</dbReference>
<keyword evidence="3 5" id="KW-1133">Transmembrane helix</keyword>
<dbReference type="InterPro" id="IPR037185">
    <property type="entry name" value="EmrE-like"/>
</dbReference>
<keyword evidence="2 5" id="KW-0812">Transmembrane</keyword>
<evidence type="ECO:0000256" key="5">
    <source>
        <dbReference type="SAM" id="Phobius"/>
    </source>
</evidence>
<dbReference type="Pfam" id="PF00892">
    <property type="entry name" value="EamA"/>
    <property type="match status" value="2"/>
</dbReference>
<comment type="subcellular location">
    <subcellularLocation>
        <location evidence="1">Membrane</location>
        <topology evidence="1">Multi-pass membrane protein</topology>
    </subcellularLocation>
</comment>
<gene>
    <name evidence="7" type="ORF">SAMN05660429_01561</name>
</gene>
<feature type="transmembrane region" description="Helical" evidence="5">
    <location>
        <begin position="96"/>
        <end position="116"/>
    </location>
</feature>
<proteinExistence type="predicted"/>
<evidence type="ECO:0000313" key="7">
    <source>
        <dbReference type="EMBL" id="SET33040.1"/>
    </source>
</evidence>
<dbReference type="InterPro" id="IPR000620">
    <property type="entry name" value="EamA_dom"/>
</dbReference>
<evidence type="ECO:0000259" key="6">
    <source>
        <dbReference type="Pfam" id="PF00892"/>
    </source>
</evidence>
<name>A0A1I0DMG2_THASX</name>
<feature type="domain" description="EamA" evidence="6">
    <location>
        <begin position="155"/>
        <end position="284"/>
    </location>
</feature>
<feature type="transmembrane region" description="Helical" evidence="5">
    <location>
        <begin position="7"/>
        <end position="27"/>
    </location>
</feature>
<evidence type="ECO:0000313" key="8">
    <source>
        <dbReference type="Proteomes" id="UP000199308"/>
    </source>
</evidence>
<dbReference type="AlphaFoldDB" id="A0A1I0DMG2"/>
<dbReference type="STRING" id="349064.SAMN05660429_01561"/>
<feature type="transmembrane region" description="Helical" evidence="5">
    <location>
        <begin position="182"/>
        <end position="203"/>
    </location>
</feature>
<evidence type="ECO:0000256" key="1">
    <source>
        <dbReference type="ARBA" id="ARBA00004141"/>
    </source>
</evidence>
<dbReference type="SUPFAM" id="SSF103481">
    <property type="entry name" value="Multidrug resistance efflux transporter EmrE"/>
    <property type="match status" value="2"/>
</dbReference>
<dbReference type="GO" id="GO:0016020">
    <property type="term" value="C:membrane"/>
    <property type="evidence" value="ECO:0007669"/>
    <property type="project" value="UniProtKB-SubCell"/>
</dbReference>
<dbReference type="RefSeq" id="WP_093329015.1">
    <property type="nucleotide sequence ID" value="NZ_AP027363.1"/>
</dbReference>
<dbReference type="PANTHER" id="PTHR32322">
    <property type="entry name" value="INNER MEMBRANE TRANSPORTER"/>
    <property type="match status" value="1"/>
</dbReference>
<feature type="transmembrane region" description="Helical" evidence="5">
    <location>
        <begin position="215"/>
        <end position="236"/>
    </location>
</feature>
<feature type="transmembrane region" description="Helical" evidence="5">
    <location>
        <begin position="151"/>
        <end position="170"/>
    </location>
</feature>
<dbReference type="OrthoDB" id="9810556at2"/>
<feature type="transmembrane region" description="Helical" evidence="5">
    <location>
        <begin position="243"/>
        <end position="262"/>
    </location>
</feature>
<feature type="transmembrane region" description="Helical" evidence="5">
    <location>
        <begin position="70"/>
        <end position="90"/>
    </location>
</feature>